<dbReference type="RefSeq" id="XP_022340561.1">
    <property type="nucleotide sequence ID" value="XM_022484853.1"/>
</dbReference>
<dbReference type="PRINTS" id="PR01125">
    <property type="entry name" value="FMOXYGENASE5"/>
</dbReference>
<evidence type="ECO:0000256" key="8">
    <source>
        <dbReference type="ARBA" id="ARBA00022692"/>
    </source>
</evidence>
<dbReference type="InterPro" id="IPR002257">
    <property type="entry name" value="Flavin_mOase_5"/>
</dbReference>
<comment type="similarity">
    <text evidence="4 33 34">Belongs to the FMO family.</text>
</comment>
<keyword evidence="13 35" id="KW-1133">Transmembrane helix</keyword>
<dbReference type="KEGG" id="cvn:111135113"/>
<comment type="catalytic activity">
    <reaction evidence="25">
        <text>hexan-3-one + NADPH + O2 + H(+) = ethyl butanoate + NADP(+) + H2O</text>
        <dbReference type="Rhea" id="RHEA:54844"/>
        <dbReference type="ChEBI" id="CHEBI:15377"/>
        <dbReference type="ChEBI" id="CHEBI:15378"/>
        <dbReference type="ChEBI" id="CHEBI:15379"/>
        <dbReference type="ChEBI" id="CHEBI:57783"/>
        <dbReference type="ChEBI" id="CHEBI:58349"/>
        <dbReference type="ChEBI" id="CHEBI:88764"/>
        <dbReference type="ChEBI" id="CHEBI:89891"/>
    </reaction>
    <physiologicalReaction direction="left-to-right" evidence="25">
        <dbReference type="Rhea" id="RHEA:54845"/>
    </physiologicalReaction>
</comment>
<dbReference type="PIRSF" id="PIRSF000332">
    <property type="entry name" value="FMO"/>
    <property type="match status" value="1"/>
</dbReference>
<evidence type="ECO:0000256" key="32">
    <source>
        <dbReference type="ARBA" id="ARBA00049475"/>
    </source>
</evidence>
<dbReference type="PRINTS" id="PR00370">
    <property type="entry name" value="FMOXYGENASE"/>
</dbReference>
<dbReference type="InterPro" id="IPR000960">
    <property type="entry name" value="Flavin_mOase"/>
</dbReference>
<dbReference type="GO" id="GO:0050660">
    <property type="term" value="F:flavin adenine dinucleotide binding"/>
    <property type="evidence" value="ECO:0007669"/>
    <property type="project" value="InterPro"/>
</dbReference>
<evidence type="ECO:0000256" key="6">
    <source>
        <dbReference type="ARBA" id="ARBA00022553"/>
    </source>
</evidence>
<comment type="function">
    <text evidence="19">Broad spectrum monooxygenase that catalyzes the oxygenation of a wide variety of nitrogen- and sulfur-containing compounds including xenobiotics. Catalyzes the S-oxygenation of hypotaurine to produce taurine, an organic osmolyte involved in cell volume regulation as well as a variety of cytoprotective and developmental processes. In vitro, catalyzes the N-oxygenation of trimethylamine (TMA) to produce trimethylamine N-oxide (TMAO) and could therefore participate to the detoxification of this compound that is generated by the action of gut microbiota from dietary precursors such as choline, choline containing compounds, betaine or L-carnitine.</text>
</comment>
<keyword evidence="17 33" id="KW-0472">Membrane</keyword>
<dbReference type="GO" id="GO:0050661">
    <property type="term" value="F:NADP binding"/>
    <property type="evidence" value="ECO:0007669"/>
    <property type="project" value="InterPro"/>
</dbReference>
<dbReference type="SUPFAM" id="SSF51905">
    <property type="entry name" value="FAD/NAD(P)-binding domain"/>
    <property type="match status" value="2"/>
</dbReference>
<keyword evidence="5" id="KW-0488">Methylation</keyword>
<comment type="function">
    <text evidence="18">Acts as a Baeyer-Villiger monooxygenase on a broad range of substrates. Catalyzes the insertion of an oxygen atom into a carbon-carbon bond adjacent to a carbonyl, which converts ketones to esters. Active on diverse carbonyl compounds, whereas soft nucleophiles are mostly non- or poorly reactive. In contrast with other forms of FMO it is non- or poorly active on 'classical' substrates such as drugs, pesticides, and dietary components containing soft nucleophilic heteroatoms. Able to oxidize drug molecules bearing a carbonyl group on an aliphatic chain, such as nabumetone and pentoxifylline. Also, in the absence of substrates, shows slow but yet significant NADPH oxidase activity. Acts as a positive modulator of cholesterol biosynthesis as well as glucose homeostasis, promoting metabolic aging via pleiotropic effects.</text>
</comment>
<sequence length="530" mass="59963">MNRTMSSSPRERDVDVVVIGAGISGLATAKCLLDDGFKVTVIERSGDIGGLWTFRENDYGVMRFTHINVSKHNYCFSDFPFPDDVPDYPHNKDMAKYIKDYATHFDLQKHIEFFTKVKRLEKTEDDKWRVYCQKMEKDGVTQKESSDEDEIITARYVAIATGHHASPVVPMFRGEDTFTGKVLHSVKYKDVVTNGMEGKRVLIIGIGNSAVDVAVNCASQGRCESVYLSTRSGAWVVPNYLFGVPTDMYACRAFFWIPWKVGSTIFENIVRMISGDPKKWNLNPKMRLLQTQPTVSPCLIHHIQRHDISVVPNVQSIDGSTVTFVNGQSADFDFIVKCTGYKIDLPFLSEELKRTILDEDSNSIKLYKNVFNPEIGHSLAFIGFAQPASGGLLSMSEIQARWFTELCRGRCSLPTPMTMKEDILEDEKKVRSRYYHSNRHTIQKDPILYNDDISAKFGAKPELLKNPTLAWRLLLGACGTYQWRLQGPNSWSGAKNAVLKVPLTAMWHYTGVAVLILAAVWLLYILSFVF</sequence>
<evidence type="ECO:0000256" key="34">
    <source>
        <dbReference type="RuleBase" id="RU361177"/>
    </source>
</evidence>
<dbReference type="AlphaFoldDB" id="A0A8B8EL45"/>
<keyword evidence="10 33" id="KW-0274">FAD</keyword>
<evidence type="ECO:0000256" key="20">
    <source>
        <dbReference type="ARBA" id="ARBA00047338"/>
    </source>
</evidence>
<evidence type="ECO:0000256" key="29">
    <source>
        <dbReference type="ARBA" id="ARBA00048989"/>
    </source>
</evidence>
<evidence type="ECO:0000256" key="21">
    <source>
        <dbReference type="ARBA" id="ARBA00047426"/>
    </source>
</evidence>
<keyword evidence="15 33" id="KW-0503">Monooxygenase</keyword>
<proteinExistence type="inferred from homology"/>
<comment type="subcellular location">
    <subcellularLocation>
        <location evidence="2">Endoplasmic reticulum membrane</location>
        <topology evidence="2">Single-pass membrane protein</topology>
    </subcellularLocation>
    <subcellularLocation>
        <location evidence="3">Microsome membrane</location>
    </subcellularLocation>
</comment>
<evidence type="ECO:0000256" key="3">
    <source>
        <dbReference type="ARBA" id="ARBA00004524"/>
    </source>
</evidence>
<name>A0A8B8EL45_CRAVI</name>
<comment type="catalytic activity">
    <reaction evidence="28">
        <text>octan-3-one + NADPH + O2 + H(+) = ethyl hexanoate + NADP(+) + H2O</text>
        <dbReference type="Rhea" id="RHEA:54856"/>
        <dbReference type="ChEBI" id="CHEBI:15377"/>
        <dbReference type="ChEBI" id="CHEBI:15378"/>
        <dbReference type="ChEBI" id="CHEBI:15379"/>
        <dbReference type="ChEBI" id="CHEBI:57783"/>
        <dbReference type="ChEBI" id="CHEBI:58349"/>
        <dbReference type="ChEBI" id="CHEBI:80946"/>
        <dbReference type="ChEBI" id="CHEBI:86055"/>
    </reaction>
    <physiologicalReaction direction="left-to-right" evidence="28">
        <dbReference type="Rhea" id="RHEA:54857"/>
    </physiologicalReaction>
</comment>
<comment type="catalytic activity">
    <reaction evidence="27">
        <text>trimethylamine + NADPH + O2 = trimethylamine N-oxide + NADP(+) + H2O</text>
        <dbReference type="Rhea" id="RHEA:31979"/>
        <dbReference type="ChEBI" id="CHEBI:15377"/>
        <dbReference type="ChEBI" id="CHEBI:15379"/>
        <dbReference type="ChEBI" id="CHEBI:15724"/>
        <dbReference type="ChEBI" id="CHEBI:57783"/>
        <dbReference type="ChEBI" id="CHEBI:58349"/>
        <dbReference type="ChEBI" id="CHEBI:58389"/>
        <dbReference type="EC" id="1.14.13.148"/>
    </reaction>
    <physiologicalReaction direction="left-to-right" evidence="27">
        <dbReference type="Rhea" id="RHEA:31980"/>
    </physiologicalReaction>
</comment>
<evidence type="ECO:0000256" key="17">
    <source>
        <dbReference type="ARBA" id="ARBA00023136"/>
    </source>
</evidence>
<comment type="catalytic activity">
    <reaction evidence="23">
        <text>sulcatone + NADPH + O2 + H(+) = 4-methylpent-3-en-1-yl acetate + NADP(+) + H2O</text>
        <dbReference type="Rhea" id="RHEA:54864"/>
        <dbReference type="ChEBI" id="CHEBI:15377"/>
        <dbReference type="ChEBI" id="CHEBI:15378"/>
        <dbReference type="ChEBI" id="CHEBI:15379"/>
        <dbReference type="ChEBI" id="CHEBI:16310"/>
        <dbReference type="ChEBI" id="CHEBI:57783"/>
        <dbReference type="ChEBI" id="CHEBI:58349"/>
        <dbReference type="ChEBI" id="CHEBI:138373"/>
    </reaction>
    <physiologicalReaction direction="left-to-right" evidence="23">
        <dbReference type="Rhea" id="RHEA:54865"/>
    </physiologicalReaction>
</comment>
<dbReference type="InterPro" id="IPR020946">
    <property type="entry name" value="Flavin_mOase-like"/>
</dbReference>
<comment type="catalytic activity">
    <reaction evidence="26">
        <text>hypotaurine + NADPH + O2 + H(+) = taurine + NADP(+) + H2O</text>
        <dbReference type="Rhea" id="RHEA:69819"/>
        <dbReference type="ChEBI" id="CHEBI:15377"/>
        <dbReference type="ChEBI" id="CHEBI:15378"/>
        <dbReference type="ChEBI" id="CHEBI:15379"/>
        <dbReference type="ChEBI" id="CHEBI:57783"/>
        <dbReference type="ChEBI" id="CHEBI:57853"/>
        <dbReference type="ChEBI" id="CHEBI:58349"/>
        <dbReference type="ChEBI" id="CHEBI:507393"/>
        <dbReference type="EC" id="1.14.13.8"/>
    </reaction>
    <physiologicalReaction direction="left-to-right" evidence="26">
        <dbReference type="Rhea" id="RHEA:69820"/>
    </physiologicalReaction>
</comment>
<dbReference type="GeneID" id="111135113"/>
<evidence type="ECO:0000256" key="26">
    <source>
        <dbReference type="ARBA" id="ARBA00048041"/>
    </source>
</evidence>
<evidence type="ECO:0000256" key="24">
    <source>
        <dbReference type="ARBA" id="ARBA00047864"/>
    </source>
</evidence>
<feature type="transmembrane region" description="Helical" evidence="35">
    <location>
        <begin position="506"/>
        <end position="529"/>
    </location>
</feature>
<dbReference type="GO" id="GO:0034899">
    <property type="term" value="F:trimethylamine monooxygenase activity"/>
    <property type="evidence" value="ECO:0007669"/>
    <property type="project" value="UniProtKB-EC"/>
</dbReference>
<evidence type="ECO:0000256" key="12">
    <source>
        <dbReference type="ARBA" id="ARBA00022857"/>
    </source>
</evidence>
<comment type="catalytic activity">
    <reaction evidence="22">
        <text>heptan-2-one + NADPH + O2 + H(+) = pentyl acetate + NADP(+) + H2O</text>
        <dbReference type="Rhea" id="RHEA:54836"/>
        <dbReference type="ChEBI" id="CHEBI:5672"/>
        <dbReference type="ChEBI" id="CHEBI:15377"/>
        <dbReference type="ChEBI" id="CHEBI:15378"/>
        <dbReference type="ChEBI" id="CHEBI:15379"/>
        <dbReference type="ChEBI" id="CHEBI:57783"/>
        <dbReference type="ChEBI" id="CHEBI:58349"/>
        <dbReference type="ChEBI" id="CHEBI:87362"/>
    </reaction>
    <physiologicalReaction direction="left-to-right" evidence="22">
        <dbReference type="Rhea" id="RHEA:54837"/>
    </physiologicalReaction>
</comment>
<keyword evidence="7 33" id="KW-0285">Flavoprotein</keyword>
<dbReference type="InterPro" id="IPR050346">
    <property type="entry name" value="FMO-like"/>
</dbReference>
<dbReference type="PANTHER" id="PTHR23023">
    <property type="entry name" value="DIMETHYLANILINE MONOOXYGENASE"/>
    <property type="match status" value="1"/>
</dbReference>
<dbReference type="OrthoDB" id="7777654at2759"/>
<comment type="cofactor">
    <cofactor evidence="1 33 34">
        <name>FAD</name>
        <dbReference type="ChEBI" id="CHEBI:57692"/>
    </cofactor>
</comment>
<keyword evidence="36" id="KW-1185">Reference proteome</keyword>
<evidence type="ECO:0000256" key="33">
    <source>
        <dbReference type="PIRNR" id="PIRNR000332"/>
    </source>
</evidence>
<dbReference type="Pfam" id="PF00743">
    <property type="entry name" value="FMO-like"/>
    <property type="match status" value="1"/>
</dbReference>
<keyword evidence="8 35" id="KW-0812">Transmembrane</keyword>
<evidence type="ECO:0000256" key="25">
    <source>
        <dbReference type="ARBA" id="ARBA00047977"/>
    </source>
</evidence>
<evidence type="ECO:0000256" key="9">
    <source>
        <dbReference type="ARBA" id="ARBA00022824"/>
    </source>
</evidence>
<comment type="catalytic activity">
    <reaction evidence="29">
        <text>(2E)-geranial + NADPH + O2 + H(+) = (1E)-2,6-dimethylhepta-1,5-dien-1-yl formate + NADP(+) + H2O</text>
        <dbReference type="Rhea" id="RHEA:54860"/>
        <dbReference type="ChEBI" id="CHEBI:15377"/>
        <dbReference type="ChEBI" id="CHEBI:15378"/>
        <dbReference type="ChEBI" id="CHEBI:15379"/>
        <dbReference type="ChEBI" id="CHEBI:16980"/>
        <dbReference type="ChEBI" id="CHEBI:57783"/>
        <dbReference type="ChEBI" id="CHEBI:58349"/>
        <dbReference type="ChEBI" id="CHEBI:138375"/>
    </reaction>
    <physiologicalReaction direction="left-to-right" evidence="29">
        <dbReference type="Rhea" id="RHEA:54861"/>
    </physiologicalReaction>
</comment>
<dbReference type="GO" id="GO:0006629">
    <property type="term" value="P:lipid metabolic process"/>
    <property type="evidence" value="ECO:0007669"/>
    <property type="project" value="UniProtKB-KW"/>
</dbReference>
<comment type="catalytic activity">
    <reaction evidence="31">
        <text>N,N-dimethylaniline + NADPH + O2 + H(+) = N,N-dimethylaniline N-oxide + NADP(+) + H2O</text>
        <dbReference type="Rhea" id="RHEA:24468"/>
        <dbReference type="ChEBI" id="CHEBI:15377"/>
        <dbReference type="ChEBI" id="CHEBI:15378"/>
        <dbReference type="ChEBI" id="CHEBI:15379"/>
        <dbReference type="ChEBI" id="CHEBI:16269"/>
        <dbReference type="ChEBI" id="CHEBI:17735"/>
        <dbReference type="ChEBI" id="CHEBI:57783"/>
        <dbReference type="ChEBI" id="CHEBI:58349"/>
        <dbReference type="EC" id="1.14.13.8"/>
    </reaction>
    <physiologicalReaction direction="left-to-right" evidence="31">
        <dbReference type="Rhea" id="RHEA:24469"/>
    </physiologicalReaction>
</comment>
<evidence type="ECO:0000256" key="15">
    <source>
        <dbReference type="ARBA" id="ARBA00023033"/>
    </source>
</evidence>
<comment type="catalytic activity">
    <reaction evidence="32">
        <text>octan-3-one + NADPH + O2 + H(+) = pentyl propanoate + NADP(+) + H2O</text>
        <dbReference type="Rhea" id="RHEA:54840"/>
        <dbReference type="ChEBI" id="CHEBI:15377"/>
        <dbReference type="ChEBI" id="CHEBI:15378"/>
        <dbReference type="ChEBI" id="CHEBI:15379"/>
        <dbReference type="ChEBI" id="CHEBI:57783"/>
        <dbReference type="ChEBI" id="CHEBI:58349"/>
        <dbReference type="ChEBI" id="CHEBI:80946"/>
        <dbReference type="ChEBI" id="CHEBI:87373"/>
    </reaction>
    <physiologicalReaction direction="left-to-right" evidence="32">
        <dbReference type="Rhea" id="RHEA:54841"/>
    </physiologicalReaction>
</comment>
<comment type="catalytic activity">
    <reaction evidence="21">
        <text>hexan-3-one + NADPH + O2 + H(+) = propyl propanoate + NADP(+) + H2O</text>
        <dbReference type="Rhea" id="RHEA:54848"/>
        <dbReference type="ChEBI" id="CHEBI:15377"/>
        <dbReference type="ChEBI" id="CHEBI:15378"/>
        <dbReference type="ChEBI" id="CHEBI:15379"/>
        <dbReference type="ChEBI" id="CHEBI:57783"/>
        <dbReference type="ChEBI" id="CHEBI:58349"/>
        <dbReference type="ChEBI" id="CHEBI:89828"/>
        <dbReference type="ChEBI" id="CHEBI:89891"/>
    </reaction>
    <physiologicalReaction direction="left-to-right" evidence="21">
        <dbReference type="Rhea" id="RHEA:54849"/>
    </physiologicalReaction>
</comment>
<evidence type="ECO:0000256" key="35">
    <source>
        <dbReference type="SAM" id="Phobius"/>
    </source>
</evidence>
<comment type="catalytic activity">
    <reaction evidence="20">
        <text>hypotaurine + NADH + O2 + H(+) = taurine + NAD(+) + H2O</text>
        <dbReference type="Rhea" id="RHEA:74111"/>
        <dbReference type="ChEBI" id="CHEBI:15377"/>
        <dbReference type="ChEBI" id="CHEBI:15378"/>
        <dbReference type="ChEBI" id="CHEBI:15379"/>
        <dbReference type="ChEBI" id="CHEBI:57540"/>
        <dbReference type="ChEBI" id="CHEBI:57853"/>
        <dbReference type="ChEBI" id="CHEBI:57945"/>
        <dbReference type="ChEBI" id="CHEBI:507393"/>
        <dbReference type="EC" id="1.14.13.8"/>
    </reaction>
    <physiologicalReaction direction="left-to-right" evidence="20">
        <dbReference type="Rhea" id="RHEA:74112"/>
    </physiologicalReaction>
</comment>
<dbReference type="FunFam" id="3.50.50.60:FF:000159">
    <property type="entry name" value="Dimethylaniline monooxygenase [N-oxide-forming]"/>
    <property type="match status" value="1"/>
</dbReference>
<organism evidence="36 37">
    <name type="scientific">Crassostrea virginica</name>
    <name type="common">Eastern oyster</name>
    <dbReference type="NCBI Taxonomy" id="6565"/>
    <lineage>
        <taxon>Eukaryota</taxon>
        <taxon>Metazoa</taxon>
        <taxon>Spiralia</taxon>
        <taxon>Lophotrochozoa</taxon>
        <taxon>Mollusca</taxon>
        <taxon>Bivalvia</taxon>
        <taxon>Autobranchia</taxon>
        <taxon>Pteriomorphia</taxon>
        <taxon>Ostreida</taxon>
        <taxon>Ostreoidea</taxon>
        <taxon>Ostreidae</taxon>
        <taxon>Crassostrea</taxon>
    </lineage>
</organism>
<evidence type="ECO:0000256" key="18">
    <source>
        <dbReference type="ARBA" id="ARBA00045722"/>
    </source>
</evidence>
<evidence type="ECO:0000256" key="10">
    <source>
        <dbReference type="ARBA" id="ARBA00022827"/>
    </source>
</evidence>
<dbReference type="GO" id="GO:0005789">
    <property type="term" value="C:endoplasmic reticulum membrane"/>
    <property type="evidence" value="ECO:0007669"/>
    <property type="project" value="UniProtKB-SubCell"/>
</dbReference>
<evidence type="ECO:0000256" key="2">
    <source>
        <dbReference type="ARBA" id="ARBA00004389"/>
    </source>
</evidence>
<keyword evidence="9 33" id="KW-0256">Endoplasmic reticulum</keyword>
<keyword evidence="11" id="KW-0492">Microsome</keyword>
<evidence type="ECO:0000256" key="16">
    <source>
        <dbReference type="ARBA" id="ARBA00023098"/>
    </source>
</evidence>
<evidence type="ECO:0000256" key="11">
    <source>
        <dbReference type="ARBA" id="ARBA00022848"/>
    </source>
</evidence>
<evidence type="ECO:0000256" key="14">
    <source>
        <dbReference type="ARBA" id="ARBA00023002"/>
    </source>
</evidence>
<evidence type="ECO:0000256" key="28">
    <source>
        <dbReference type="ARBA" id="ARBA00048459"/>
    </source>
</evidence>
<evidence type="ECO:0000256" key="1">
    <source>
        <dbReference type="ARBA" id="ARBA00001974"/>
    </source>
</evidence>
<evidence type="ECO:0000256" key="23">
    <source>
        <dbReference type="ARBA" id="ARBA00047855"/>
    </source>
</evidence>
<evidence type="ECO:0000256" key="22">
    <source>
        <dbReference type="ARBA" id="ARBA00047574"/>
    </source>
</evidence>
<evidence type="ECO:0000256" key="7">
    <source>
        <dbReference type="ARBA" id="ARBA00022630"/>
    </source>
</evidence>
<evidence type="ECO:0000256" key="4">
    <source>
        <dbReference type="ARBA" id="ARBA00009183"/>
    </source>
</evidence>
<dbReference type="GO" id="GO:0004499">
    <property type="term" value="F:N,N-dimethylaniline monooxygenase activity"/>
    <property type="evidence" value="ECO:0007669"/>
    <property type="project" value="UniProtKB-UniRule"/>
</dbReference>
<evidence type="ECO:0000256" key="5">
    <source>
        <dbReference type="ARBA" id="ARBA00022481"/>
    </source>
</evidence>
<dbReference type="InterPro" id="IPR036188">
    <property type="entry name" value="FAD/NAD-bd_sf"/>
</dbReference>
<keyword evidence="16" id="KW-0443">Lipid metabolism</keyword>
<reference evidence="37" key="1">
    <citation type="submission" date="2025-08" db="UniProtKB">
        <authorList>
            <consortium name="RefSeq"/>
        </authorList>
    </citation>
    <scope>IDENTIFICATION</scope>
    <source>
        <tissue evidence="37">Whole sample</tissue>
    </source>
</reference>
<dbReference type="GO" id="GO:0016174">
    <property type="term" value="F:NAD(P)H oxidase H2O2-forming activity"/>
    <property type="evidence" value="ECO:0007669"/>
    <property type="project" value="UniProtKB-EC"/>
</dbReference>
<evidence type="ECO:0000313" key="36">
    <source>
        <dbReference type="Proteomes" id="UP000694844"/>
    </source>
</evidence>
<evidence type="ECO:0000256" key="13">
    <source>
        <dbReference type="ARBA" id="ARBA00022989"/>
    </source>
</evidence>
<keyword evidence="14 33" id="KW-0560">Oxidoreductase</keyword>
<evidence type="ECO:0000256" key="31">
    <source>
        <dbReference type="ARBA" id="ARBA00049443"/>
    </source>
</evidence>
<gene>
    <name evidence="37" type="primary">LOC111135113</name>
</gene>
<accession>A0A8B8EL45</accession>
<protein>
    <recommendedName>
        <fullName evidence="34">Flavin-containing monooxygenase</fullName>
        <ecNumber evidence="34">1.-.-.-</ecNumber>
    </recommendedName>
</protein>
<comment type="catalytic activity">
    <reaction evidence="30">
        <text>heptan-4-one + NADPH + O2 + H(+) = propyl butanoate + NADP(+) + H2O</text>
        <dbReference type="Rhea" id="RHEA:54852"/>
        <dbReference type="ChEBI" id="CHEBI:15377"/>
        <dbReference type="ChEBI" id="CHEBI:15378"/>
        <dbReference type="ChEBI" id="CHEBI:15379"/>
        <dbReference type="ChEBI" id="CHEBI:57783"/>
        <dbReference type="ChEBI" id="CHEBI:58349"/>
        <dbReference type="ChEBI" id="CHEBI:89484"/>
        <dbReference type="ChEBI" id="CHEBI:89719"/>
    </reaction>
    <physiologicalReaction direction="left-to-right" evidence="30">
        <dbReference type="Rhea" id="RHEA:54853"/>
    </physiologicalReaction>
</comment>
<comment type="catalytic activity">
    <reaction evidence="24">
        <text>NADPH + O2 + H(+) = H2O2 + NADP(+)</text>
        <dbReference type="Rhea" id="RHEA:11260"/>
        <dbReference type="ChEBI" id="CHEBI:15378"/>
        <dbReference type="ChEBI" id="CHEBI:15379"/>
        <dbReference type="ChEBI" id="CHEBI:16240"/>
        <dbReference type="ChEBI" id="CHEBI:57783"/>
        <dbReference type="ChEBI" id="CHEBI:58349"/>
        <dbReference type="EC" id="1.6.3.1"/>
    </reaction>
    <physiologicalReaction direction="left-to-right" evidence="24">
        <dbReference type="Rhea" id="RHEA:11261"/>
    </physiologicalReaction>
</comment>
<dbReference type="EC" id="1.-.-.-" evidence="34"/>
<evidence type="ECO:0000256" key="27">
    <source>
        <dbReference type="ARBA" id="ARBA00048088"/>
    </source>
</evidence>
<evidence type="ECO:0000313" key="37">
    <source>
        <dbReference type="RefSeq" id="XP_022340561.1"/>
    </source>
</evidence>
<evidence type="ECO:0000256" key="19">
    <source>
        <dbReference type="ARBA" id="ARBA00045957"/>
    </source>
</evidence>
<evidence type="ECO:0000256" key="30">
    <source>
        <dbReference type="ARBA" id="ARBA00048990"/>
    </source>
</evidence>
<keyword evidence="6" id="KW-0597">Phosphoprotein</keyword>
<dbReference type="Gene3D" id="3.50.50.60">
    <property type="entry name" value="FAD/NAD(P)-binding domain"/>
    <property type="match status" value="1"/>
</dbReference>
<keyword evidence="12 33" id="KW-0521">NADP</keyword>
<dbReference type="Proteomes" id="UP000694844">
    <property type="component" value="Chromosome 5"/>
</dbReference>